<keyword evidence="2" id="KW-0732">Signal</keyword>
<feature type="region of interest" description="Disordered" evidence="1">
    <location>
        <begin position="413"/>
        <end position="437"/>
    </location>
</feature>
<reference evidence="3" key="1">
    <citation type="submission" date="2005-04" db="EMBL/GenBank/DDBJ databases">
        <authorList>
            <person name="Ghedin E."/>
            <person name="Blandin G."/>
            <person name="Bartholomeu D."/>
            <person name="Caler E."/>
            <person name="Haas B."/>
            <person name="Hannick L."/>
            <person name="Shallom J."/>
            <person name="Hou L."/>
            <person name="Djikeng A."/>
            <person name="Feldblyum T."/>
            <person name="Hostetler J."/>
            <person name="Johnson J."/>
            <person name="Jones K."/>
            <person name="Koo H.L."/>
            <person name="Larkin C."/>
            <person name="Pai G."/>
            <person name="Peterson J."/>
            <person name="Khalak H.G."/>
            <person name="Salzberg S."/>
            <person name="Simpson A.J."/>
            <person name="Tallon L."/>
            <person name="Van Aken S."/>
            <person name="Wanless D."/>
            <person name="White O."/>
            <person name="Wortman J."/>
            <person name="Fraser C.M."/>
            <person name="El-Sayed N.M.A."/>
        </authorList>
    </citation>
    <scope>NUCLEOTIDE SEQUENCE</scope>
    <source>
        <strain evidence="3">GUTat10.1</strain>
    </source>
</reference>
<name>Q57WM4_9TRYP</name>
<dbReference type="VEuPathDB" id="TriTrypDB:Tb427_000195300"/>
<organism evidence="3">
    <name type="scientific">Trypanosoma brucei</name>
    <dbReference type="NCBI Taxonomy" id="5691"/>
    <lineage>
        <taxon>Eukaryota</taxon>
        <taxon>Discoba</taxon>
        <taxon>Euglenozoa</taxon>
        <taxon>Kinetoplastea</taxon>
        <taxon>Metakinetoplastina</taxon>
        <taxon>Trypanosomatida</taxon>
        <taxon>Trypanosomatidae</taxon>
        <taxon>Trypanosoma</taxon>
    </lineage>
</organism>
<evidence type="ECO:0000256" key="2">
    <source>
        <dbReference type="SAM" id="SignalP"/>
    </source>
</evidence>
<feature type="chain" id="PRO_5004251541" evidence="2">
    <location>
        <begin position="27"/>
        <end position="473"/>
    </location>
</feature>
<dbReference type="EMBL" id="AC159427">
    <property type="protein sequence ID" value="AAX69995.1"/>
    <property type="molecule type" value="Genomic_DNA"/>
</dbReference>
<dbReference type="AlphaFoldDB" id="Q57WM4"/>
<accession>Q57WM4</accession>
<protein>
    <submittedName>
        <fullName evidence="3">Variant surface glycoprotein (VSG), putative</fullName>
    </submittedName>
</protein>
<gene>
    <name evidence="3" type="ORF">Tb08.27P2.650</name>
</gene>
<dbReference type="SUPFAM" id="SSF58087">
    <property type="entry name" value="Variant surface glycoprotein (N-terminal domain)"/>
    <property type="match status" value="1"/>
</dbReference>
<dbReference type="VEuPathDB" id="TriTrypDB:Tb927.9.17850"/>
<evidence type="ECO:0000256" key="1">
    <source>
        <dbReference type="SAM" id="MobiDB-lite"/>
    </source>
</evidence>
<dbReference type="VEuPathDB" id="TriTrypDB:Tb1125.9.17850"/>
<feature type="compositionally biased region" description="Basic and acidic residues" evidence="1">
    <location>
        <begin position="421"/>
        <end position="437"/>
    </location>
</feature>
<sequence length="473" mass="51137">MKRTTKATMSSIIYIAVSVVSPSLSANDQVAAKVTDVCKEKKYLQQLSGKLTADISKQESALSSLEVNLRTWQLATTATDRQQRCLYTALFFKASNLHRSQTQKVKNTRTKIGHALQLIERHVGAINAIQELAKTKVTERATEHGTTGTTKINIALERTTGGAELCKPLGENENIDDNKPAPDFNFLNTIKLTPTTAMHKLMPDDTLTLTGNAGCSGGQTNVAFSAAINGCTYASGQAIVATASAKTNIDSGTTVKVFNPEKQMQECATQNSDSNGDTEFLTELGKAICEALIAGAETVETLSDADGNKLSSDTLIQNTVRNCDPAFSNIEKPSDSASNKEFVNYLKTRYGNTAALFKQTFITNAGTTHVALRQADKTDNKPINQITTPEQQAAVLSNSEGERIKKELEANKKNTVTSKPIDPKKAEEKCKGKPHGECKEEDGCEFKDGECKVKKGVKAEEKKEVKCAGKGEK</sequence>
<feature type="signal peptide" evidence="2">
    <location>
        <begin position="1"/>
        <end position="26"/>
    </location>
</feature>
<evidence type="ECO:0000313" key="3">
    <source>
        <dbReference type="EMBL" id="AAX69995.1"/>
    </source>
</evidence>
<proteinExistence type="predicted"/>